<dbReference type="Pfam" id="PF06580">
    <property type="entry name" value="His_kinase"/>
    <property type="match status" value="1"/>
</dbReference>
<evidence type="ECO:0000259" key="2">
    <source>
        <dbReference type="Pfam" id="PF06580"/>
    </source>
</evidence>
<name>A0A2W2AAX6_9BACT</name>
<dbReference type="EMBL" id="QKTW01000018">
    <property type="protein sequence ID" value="PZF72431.1"/>
    <property type="molecule type" value="Genomic_DNA"/>
</dbReference>
<organism evidence="3 4">
    <name type="scientific">Taibaiella soli</name>
    <dbReference type="NCBI Taxonomy" id="1649169"/>
    <lineage>
        <taxon>Bacteria</taxon>
        <taxon>Pseudomonadati</taxon>
        <taxon>Bacteroidota</taxon>
        <taxon>Chitinophagia</taxon>
        <taxon>Chitinophagales</taxon>
        <taxon>Chitinophagaceae</taxon>
        <taxon>Taibaiella</taxon>
    </lineage>
</organism>
<dbReference type="GO" id="GO:0000155">
    <property type="term" value="F:phosphorelay sensor kinase activity"/>
    <property type="evidence" value="ECO:0007669"/>
    <property type="project" value="InterPro"/>
</dbReference>
<sequence>MKQFQKILNFLGSRFMLNLYVWLLLWDALYNNYRNDVVPNGYANAWVHVIIMQLIFMTQIYFTNSVLIGKLLMKRKHLMFAGTFLATLIFFVFVIGNYSEWLIHHYPKAHKYDFSAINLQDRGPKMSAFDYYFSIATDLAVSSLIFGMGYFMQYYFRGRRKEMALLEKKRLEAELALLKSQINPHFLFNVLNSIYSLSLKKSDDTPGVVLKLSEILRYMLYESKNDFVSLEKEVAVLRDYIDIEKVRMSNKEAIHLEISGDLQRYVIAPNMLISFVENAVKHGLDSQAADAFVIIKIKVDETTGTLYFQCLNNYKQRPINGHTNKSGGIGLDNVQKRLQLIYAQRHDLNIRNEENLYDVNLQIKLVQHEMSYSR</sequence>
<dbReference type="InterPro" id="IPR036890">
    <property type="entry name" value="HATPase_C_sf"/>
</dbReference>
<feature type="domain" description="Signal transduction histidine kinase internal region" evidence="2">
    <location>
        <begin position="173"/>
        <end position="251"/>
    </location>
</feature>
<dbReference type="GO" id="GO:0016020">
    <property type="term" value="C:membrane"/>
    <property type="evidence" value="ECO:0007669"/>
    <property type="project" value="InterPro"/>
</dbReference>
<dbReference type="RefSeq" id="WP_110999526.1">
    <property type="nucleotide sequence ID" value="NZ_QKTW01000018.1"/>
</dbReference>
<evidence type="ECO:0000256" key="1">
    <source>
        <dbReference type="SAM" id="Phobius"/>
    </source>
</evidence>
<comment type="caution">
    <text evidence="3">The sequence shown here is derived from an EMBL/GenBank/DDBJ whole genome shotgun (WGS) entry which is preliminary data.</text>
</comment>
<protein>
    <recommendedName>
        <fullName evidence="2">Signal transduction histidine kinase internal region domain-containing protein</fullName>
    </recommendedName>
</protein>
<evidence type="ECO:0000313" key="3">
    <source>
        <dbReference type="EMBL" id="PZF72431.1"/>
    </source>
</evidence>
<proteinExistence type="predicted"/>
<keyword evidence="1" id="KW-1133">Transmembrane helix</keyword>
<dbReference type="AlphaFoldDB" id="A0A2W2AAX6"/>
<accession>A0A2W2AAX6</accession>
<dbReference type="InterPro" id="IPR050640">
    <property type="entry name" value="Bact_2-comp_sensor_kinase"/>
</dbReference>
<feature type="transmembrane region" description="Helical" evidence="1">
    <location>
        <begin position="131"/>
        <end position="151"/>
    </location>
</feature>
<dbReference type="OrthoDB" id="9792992at2"/>
<feature type="transmembrane region" description="Helical" evidence="1">
    <location>
        <begin position="7"/>
        <end position="25"/>
    </location>
</feature>
<evidence type="ECO:0000313" key="4">
    <source>
        <dbReference type="Proteomes" id="UP000248745"/>
    </source>
</evidence>
<dbReference type="PANTHER" id="PTHR34220">
    <property type="entry name" value="SENSOR HISTIDINE KINASE YPDA"/>
    <property type="match status" value="1"/>
</dbReference>
<dbReference type="Gene3D" id="3.30.565.10">
    <property type="entry name" value="Histidine kinase-like ATPase, C-terminal domain"/>
    <property type="match status" value="1"/>
</dbReference>
<reference evidence="3 4" key="1">
    <citation type="submission" date="2018-06" db="EMBL/GenBank/DDBJ databases">
        <title>Mucibacter soli gen. nov., sp. nov., a new member of the family Chitinophagaceae producing mucin.</title>
        <authorList>
            <person name="Kim M.-K."/>
            <person name="Park S."/>
            <person name="Kim T.-S."/>
            <person name="Joung Y."/>
            <person name="Han J.-H."/>
            <person name="Kim S.B."/>
        </authorList>
    </citation>
    <scope>NUCLEOTIDE SEQUENCE [LARGE SCALE GENOMIC DNA]</scope>
    <source>
        <strain evidence="3 4">R1-15</strain>
    </source>
</reference>
<dbReference type="PANTHER" id="PTHR34220:SF7">
    <property type="entry name" value="SENSOR HISTIDINE KINASE YPDA"/>
    <property type="match status" value="1"/>
</dbReference>
<gene>
    <name evidence="3" type="ORF">DN068_13850</name>
</gene>
<dbReference type="InterPro" id="IPR010559">
    <property type="entry name" value="Sig_transdc_His_kin_internal"/>
</dbReference>
<feature type="transmembrane region" description="Helical" evidence="1">
    <location>
        <begin position="78"/>
        <end position="98"/>
    </location>
</feature>
<keyword evidence="4" id="KW-1185">Reference proteome</keyword>
<dbReference type="Proteomes" id="UP000248745">
    <property type="component" value="Unassembled WGS sequence"/>
</dbReference>
<keyword evidence="1" id="KW-0472">Membrane</keyword>
<feature type="transmembrane region" description="Helical" evidence="1">
    <location>
        <begin position="45"/>
        <end position="66"/>
    </location>
</feature>
<keyword evidence="1" id="KW-0812">Transmembrane</keyword>